<dbReference type="FunFam" id="3.20.20.100:FF:000004">
    <property type="entry name" value="Oxidoreductase, aldo/keto reductase"/>
    <property type="match status" value="1"/>
</dbReference>
<sequence length="359" mass="40646">MSDEKQYVPWVNLGKSGLKISNVIIGAMSFGSKGWMEWVEDDEEKIFKILKKAYDHGIRTYDTADAYSNGLSEIILGKFLKKYNIARDKVVILTKVFGPVDESLGHDFMFFTDIKTEEDAINLANNRGLSRRHILDAAENSVRRLGTYIDVYQIHRFDPDTPQEETMKALNDVVEKGLTRYIGASTTRAVEFVEFQHIAEKNGWHKFISVQSYYNLINREDENELNYYAKKTGVGIIPWSPLAGGVLARDVDSDSNLTKRQKDDKFANSNFNYILKGDDPEKAAEVAIIKRIGEIATKKNVSRAAIATAWVIHKGAQPIVGLSSEKRVDDLIVGANLKLDEEDVKYLEEPYKPRARVSQ</sequence>
<organism evidence="3 4">
    <name type="scientific">Wickerhamomyces ciferrii (strain ATCC 14091 / BCRC 22168 / CBS 111 / JCM 3599 / NBRC 0793 / NRRL Y-1031 F-60-10)</name>
    <name type="common">Yeast</name>
    <name type="synonym">Pichia ciferrii</name>
    <dbReference type="NCBI Taxonomy" id="1206466"/>
    <lineage>
        <taxon>Eukaryota</taxon>
        <taxon>Fungi</taxon>
        <taxon>Dikarya</taxon>
        <taxon>Ascomycota</taxon>
        <taxon>Saccharomycotina</taxon>
        <taxon>Saccharomycetes</taxon>
        <taxon>Phaffomycetales</taxon>
        <taxon>Wickerhamomycetaceae</taxon>
        <taxon>Wickerhamomyces</taxon>
    </lineage>
</organism>
<evidence type="ECO:0000313" key="4">
    <source>
        <dbReference type="Proteomes" id="UP000009328"/>
    </source>
</evidence>
<evidence type="ECO:0000259" key="2">
    <source>
        <dbReference type="Pfam" id="PF00248"/>
    </source>
</evidence>
<dbReference type="eggNOG" id="KOG1575">
    <property type="taxonomic scope" value="Eukaryota"/>
</dbReference>
<gene>
    <name evidence="3" type="ORF">BN7_3555</name>
</gene>
<dbReference type="PANTHER" id="PTHR43364:SF15">
    <property type="entry name" value="ARYL-ALCOHOL DEHYDROGENASE AAD16-RELATED"/>
    <property type="match status" value="1"/>
</dbReference>
<dbReference type="GO" id="GO:0005829">
    <property type="term" value="C:cytosol"/>
    <property type="evidence" value="ECO:0007669"/>
    <property type="project" value="UniProtKB-ARBA"/>
</dbReference>
<feature type="domain" description="NADP-dependent oxidoreductase" evidence="2">
    <location>
        <begin position="23"/>
        <end position="349"/>
    </location>
</feature>
<dbReference type="EC" id="1.1.1.-" evidence="3"/>
<dbReference type="PANTHER" id="PTHR43364">
    <property type="entry name" value="NADH-SPECIFIC METHYLGLYOXAL REDUCTASE-RELATED"/>
    <property type="match status" value="1"/>
</dbReference>
<evidence type="ECO:0000313" key="3">
    <source>
        <dbReference type="EMBL" id="CCH44000.1"/>
    </source>
</evidence>
<dbReference type="HOGENOM" id="CLU_023205_2_0_1"/>
<dbReference type="InterPro" id="IPR036812">
    <property type="entry name" value="NAD(P)_OxRdtase_dom_sf"/>
</dbReference>
<dbReference type="Gene3D" id="3.20.20.100">
    <property type="entry name" value="NADP-dependent oxidoreductase domain"/>
    <property type="match status" value="1"/>
</dbReference>
<comment type="caution">
    <text evidence="3">The sequence shown here is derived from an EMBL/GenBank/DDBJ whole genome shotgun (WGS) entry which is preliminary data.</text>
</comment>
<dbReference type="Proteomes" id="UP000009328">
    <property type="component" value="Unassembled WGS sequence"/>
</dbReference>
<dbReference type="SUPFAM" id="SSF51430">
    <property type="entry name" value="NAD(P)-linked oxidoreductase"/>
    <property type="match status" value="1"/>
</dbReference>
<dbReference type="EMBL" id="CAIF01000100">
    <property type="protein sequence ID" value="CCH44000.1"/>
    <property type="molecule type" value="Genomic_DNA"/>
</dbReference>
<keyword evidence="1 3" id="KW-0560">Oxidoreductase</keyword>
<proteinExistence type="predicted"/>
<dbReference type="Pfam" id="PF00248">
    <property type="entry name" value="Aldo_ket_red"/>
    <property type="match status" value="1"/>
</dbReference>
<dbReference type="InterPro" id="IPR023210">
    <property type="entry name" value="NADP_OxRdtase_dom"/>
</dbReference>
<dbReference type="STRING" id="1206466.K0KFR7"/>
<name>K0KFR7_WICCF</name>
<dbReference type="CDD" id="cd19079">
    <property type="entry name" value="AKR_EcYajO-like"/>
    <property type="match status" value="1"/>
</dbReference>
<dbReference type="InterPro" id="IPR050523">
    <property type="entry name" value="AKR_Detox_Biosynth"/>
</dbReference>
<protein>
    <submittedName>
        <fullName evidence="3">Aryl-alcohol dehydrogenase</fullName>
        <ecNumber evidence="3">1.1.1.-</ecNumber>
    </submittedName>
</protein>
<reference evidence="3 4" key="1">
    <citation type="journal article" date="2012" name="Eukaryot. Cell">
        <title>Draft genome sequence of Wickerhamomyces ciferrii NRRL Y-1031 F-60-10.</title>
        <authorList>
            <person name="Schneider J."/>
            <person name="Andrea H."/>
            <person name="Blom J."/>
            <person name="Jaenicke S."/>
            <person name="Ruckert C."/>
            <person name="Schorsch C."/>
            <person name="Szczepanowski R."/>
            <person name="Farwick M."/>
            <person name="Goesmann A."/>
            <person name="Puhler A."/>
            <person name="Schaffer S."/>
            <person name="Tauch A."/>
            <person name="Kohler T."/>
            <person name="Brinkrolf K."/>
        </authorList>
    </citation>
    <scope>NUCLEOTIDE SEQUENCE [LARGE SCALE GENOMIC DNA]</scope>
    <source>
        <strain evidence="4">ATCC 14091 / BCRC 22168 / CBS 111 / JCM 3599 / NBRC 0793 / NRRL Y-1031 F-60-10</strain>
    </source>
</reference>
<dbReference type="InParanoid" id="K0KFR7"/>
<evidence type="ECO:0000256" key="1">
    <source>
        <dbReference type="ARBA" id="ARBA00023002"/>
    </source>
</evidence>
<keyword evidence="4" id="KW-1185">Reference proteome</keyword>
<dbReference type="GO" id="GO:0016491">
    <property type="term" value="F:oxidoreductase activity"/>
    <property type="evidence" value="ECO:0007669"/>
    <property type="project" value="UniProtKB-KW"/>
</dbReference>
<accession>K0KFR7</accession>
<dbReference type="AlphaFoldDB" id="K0KFR7"/>